<proteinExistence type="predicted"/>
<dbReference type="Gene3D" id="2.160.20.10">
    <property type="entry name" value="Single-stranded right-handed beta-helix, Pectin lyase-like"/>
    <property type="match status" value="1"/>
</dbReference>
<dbReference type="SMART" id="SM00710">
    <property type="entry name" value="PbH1"/>
    <property type="match status" value="6"/>
</dbReference>
<dbReference type="NCBIfam" id="NF041518">
    <property type="entry name" value="choice_anch_Q"/>
    <property type="match status" value="1"/>
</dbReference>
<keyword evidence="1" id="KW-0732">Signal</keyword>
<evidence type="ECO:0000256" key="1">
    <source>
        <dbReference type="SAM" id="SignalP"/>
    </source>
</evidence>
<organism evidence="2 3">
    <name type="scientific">Methylovulum psychrotolerans</name>
    <dbReference type="NCBI Taxonomy" id="1704499"/>
    <lineage>
        <taxon>Bacteria</taxon>
        <taxon>Pseudomonadati</taxon>
        <taxon>Pseudomonadota</taxon>
        <taxon>Gammaproteobacteria</taxon>
        <taxon>Methylococcales</taxon>
        <taxon>Methylococcaceae</taxon>
        <taxon>Methylovulum</taxon>
    </lineage>
</organism>
<name>A0A1Z4BUC5_9GAMM</name>
<dbReference type="OrthoDB" id="5573078at2"/>
<dbReference type="InterPro" id="IPR006626">
    <property type="entry name" value="PbH1"/>
</dbReference>
<dbReference type="Proteomes" id="UP000197019">
    <property type="component" value="Chromosome"/>
</dbReference>
<dbReference type="SUPFAM" id="SSF51126">
    <property type="entry name" value="Pectin lyase-like"/>
    <property type="match status" value="2"/>
</dbReference>
<evidence type="ECO:0000313" key="2">
    <source>
        <dbReference type="EMBL" id="ASF44868.1"/>
    </source>
</evidence>
<feature type="signal peptide" evidence="1">
    <location>
        <begin position="1"/>
        <end position="31"/>
    </location>
</feature>
<dbReference type="InterPro" id="IPR012334">
    <property type="entry name" value="Pectin_lyas_fold"/>
</dbReference>
<accession>A0A1Z4BUC5</accession>
<dbReference type="RefSeq" id="WP_088617751.1">
    <property type="nucleotide sequence ID" value="NZ_CP022129.1"/>
</dbReference>
<sequence>MNPTQSPTLPYRRHALILALTLALASPTLSAATFNVSGTCTLDSAISNANTDTDTDGANVGCPAGNGADVINLAKKATYALANKLLPTISSVITINGNHATIDSKALYARAFYITNTGNLTLNKLTVKNGYEQKGGGILNRGQLQLNDSTITGNGVYAACDYYCFGSYGGGIFNSGTATLTNSKISNNTADAGYSINGDSGRGGGIYNSGVMTLTNSTVSNNKTLGSHYRGEGPMGGGIINFGTMTLNGSTVANNSADSEGGGIRNRGTMTLTDSTVSHNNAPSGGGIYSGHFIFSSNTLTLTNSTVVNNQATGGGGIFNAQVLNLSNSTVSANKASNSGGGIANKGVLNLTHSTLSANQAAKGNGGGIFNLHNMTLTNTLIANSQSGGDCVNKSGGITTLQGVNLVEDGSCGADIMGDPKLVTLLDNGGITATQALLADSPALDTANKPLCTNQDQRGISRPQPSGGGCDIGAFERMTSIPNTVASVVQFFDNGILTGTLVGTGNTKQSPLFSSALRNQLLAAGRYKNQNQTASACSQLSRTLKRIDTDNTPSSGEYVTGSDATALAAKLAGLFGPWSCQ</sequence>
<dbReference type="InterPro" id="IPR011050">
    <property type="entry name" value="Pectin_lyase_fold/virulence"/>
</dbReference>
<reference evidence="2 3" key="1">
    <citation type="submission" date="2017-06" db="EMBL/GenBank/DDBJ databases">
        <title>Genome Sequencing of the methanotroph Methylovulum psychrotolerants str. HV10-M2 isolated from a high-altitude environment.</title>
        <authorList>
            <person name="Mateos-Rivera A."/>
        </authorList>
    </citation>
    <scope>NUCLEOTIDE SEQUENCE [LARGE SCALE GENOMIC DNA]</scope>
    <source>
        <strain evidence="2 3">HV10_M2</strain>
    </source>
</reference>
<dbReference type="PANTHER" id="PTHR11319:SF35">
    <property type="entry name" value="OUTER MEMBRANE PROTEIN PMPC-RELATED"/>
    <property type="match status" value="1"/>
</dbReference>
<evidence type="ECO:0000313" key="3">
    <source>
        <dbReference type="Proteomes" id="UP000197019"/>
    </source>
</evidence>
<gene>
    <name evidence="2" type="ORF">CEK71_01635</name>
</gene>
<dbReference type="PANTHER" id="PTHR11319">
    <property type="entry name" value="G PROTEIN-COUPLED RECEPTOR-RELATED"/>
    <property type="match status" value="1"/>
</dbReference>
<dbReference type="InterPro" id="IPR059226">
    <property type="entry name" value="Choice_anch_Q_dom"/>
</dbReference>
<keyword evidence="3" id="KW-1185">Reference proteome</keyword>
<protein>
    <submittedName>
        <fullName evidence="2">Uncharacterized protein</fullName>
    </submittedName>
</protein>
<feature type="chain" id="PRO_5012487015" evidence="1">
    <location>
        <begin position="32"/>
        <end position="581"/>
    </location>
</feature>
<dbReference type="EMBL" id="CP022129">
    <property type="protein sequence ID" value="ASF44868.1"/>
    <property type="molecule type" value="Genomic_DNA"/>
</dbReference>
<dbReference type="KEGG" id="mpsy:CEK71_01635"/>
<dbReference type="AlphaFoldDB" id="A0A1Z4BUC5"/>